<name>A0ABY7Q302_9ACTN</name>
<dbReference type="SUPFAM" id="SSF88946">
    <property type="entry name" value="Sigma2 domain of RNA polymerase sigma factors"/>
    <property type="match status" value="1"/>
</dbReference>
<accession>A0ABY7Q302</accession>
<dbReference type="Gene3D" id="1.10.1740.10">
    <property type="match status" value="1"/>
</dbReference>
<reference evidence="2" key="1">
    <citation type="submission" date="2022-12" db="EMBL/GenBank/DDBJ databases">
        <authorList>
            <person name="Mo P."/>
        </authorList>
    </citation>
    <scope>NUCLEOTIDE SEQUENCE [LARGE SCALE GENOMIC DNA]</scope>
    <source>
        <strain evidence="2">HUAS 3-15</strain>
    </source>
</reference>
<evidence type="ECO:0000313" key="2">
    <source>
        <dbReference type="Proteomes" id="UP001212821"/>
    </source>
</evidence>
<sequence length="277" mass="29989">MINLSEQQIADAKASDLEATAAVIRETEDRVLQLAKRAATVGGRVNHDLMDECAQEGRIAVWECIERFEGTTVAQFFTFVDRTVQGRLTDVRKVETRQGVSRSAANDFERCLPMAGGDPYEAEKLACAPDSPLGKRRMTPDMALACRMAWQGVEHIDRPAFGAEEDTPGERAYRIEATYGVPGEDMTPADVENERKNGIRTAVRGTLAKMPGGQARVLRADYGIGDSAYYGDVVGGADAEMAHDFGVTMNAIKVARSKGKKTFAGLYVAGEFGALAS</sequence>
<dbReference type="InterPro" id="IPR013325">
    <property type="entry name" value="RNA_pol_sigma_r2"/>
</dbReference>
<dbReference type="EMBL" id="CP115450">
    <property type="protein sequence ID" value="WBP87019.1"/>
    <property type="molecule type" value="Genomic_DNA"/>
</dbReference>
<keyword evidence="2" id="KW-1185">Reference proteome</keyword>
<organism evidence="1 2">
    <name type="scientific">Kitasatospora cathayae</name>
    <dbReference type="NCBI Taxonomy" id="3004092"/>
    <lineage>
        <taxon>Bacteria</taxon>
        <taxon>Bacillati</taxon>
        <taxon>Actinomycetota</taxon>
        <taxon>Actinomycetes</taxon>
        <taxon>Kitasatosporales</taxon>
        <taxon>Streptomycetaceae</taxon>
        <taxon>Kitasatospora</taxon>
    </lineage>
</organism>
<dbReference type="RefSeq" id="WP_270144100.1">
    <property type="nucleotide sequence ID" value="NZ_CP115450.1"/>
</dbReference>
<proteinExistence type="predicted"/>
<protein>
    <submittedName>
        <fullName evidence="1">Sigma factor</fullName>
    </submittedName>
</protein>
<dbReference type="Proteomes" id="UP001212821">
    <property type="component" value="Chromosome"/>
</dbReference>
<evidence type="ECO:0000313" key="1">
    <source>
        <dbReference type="EMBL" id="WBP87019.1"/>
    </source>
</evidence>
<gene>
    <name evidence="1" type="ORF">O1G21_14995</name>
</gene>